<organism evidence="4 5">
    <name type="scientific">Mycolicibacterium fallax</name>
    <name type="common">Mycobacterium fallax</name>
    <dbReference type="NCBI Taxonomy" id="1793"/>
    <lineage>
        <taxon>Bacteria</taxon>
        <taxon>Bacillati</taxon>
        <taxon>Actinomycetota</taxon>
        <taxon>Actinomycetes</taxon>
        <taxon>Mycobacteriales</taxon>
        <taxon>Mycobacteriaceae</taxon>
        <taxon>Mycolicibacterium</taxon>
    </lineage>
</organism>
<dbReference type="STRING" id="1793.AWC04_18000"/>
<dbReference type="Proteomes" id="UP000193484">
    <property type="component" value="Unassembled WGS sequence"/>
</dbReference>
<dbReference type="EMBL" id="LQOJ01000054">
    <property type="protein sequence ID" value="ORU99036.1"/>
    <property type="molecule type" value="Genomic_DNA"/>
</dbReference>
<evidence type="ECO:0000259" key="3">
    <source>
        <dbReference type="Pfam" id="PF26056"/>
    </source>
</evidence>
<gene>
    <name evidence="4" type="ORF">AWC04_18000</name>
</gene>
<sequence>MDSYATPGGPGGPPPGGTSRGLVIGLTAGAVVAVLLVVGAVLWGFGRGGDSSNEAATATTTKAVVTGNPAPSTTEPAFPSTSVDIPKPTGDTCTGTAAPTTPTGWQTVAAKRGLSYDVPPEWQVLSCGTMVGWEKKCPDGPFGTCPIRVMSGASELVSPTCSDSSVAVAGVPGFSDVSDITEAVNAESDNVVDIYTSDDGQVPTVSLSPPKNLTVGGQAAVQVVATVTGIKADECTGPSALHSMVATTVPGQPGTVLFVISMDQGIDGAAGPEVIDQMVASLRSSDAF</sequence>
<feature type="compositionally biased region" description="Polar residues" evidence="1">
    <location>
        <begin position="69"/>
        <end position="83"/>
    </location>
</feature>
<evidence type="ECO:0000256" key="2">
    <source>
        <dbReference type="SAM" id="Phobius"/>
    </source>
</evidence>
<comment type="caution">
    <text evidence="4">The sequence shown here is derived from an EMBL/GenBank/DDBJ whole genome shotgun (WGS) entry which is preliminary data.</text>
</comment>
<feature type="transmembrane region" description="Helical" evidence="2">
    <location>
        <begin position="22"/>
        <end position="45"/>
    </location>
</feature>
<name>A0A1X1R404_MYCFA</name>
<dbReference type="InterPro" id="IPR058330">
    <property type="entry name" value="DUF8017"/>
</dbReference>
<protein>
    <recommendedName>
        <fullName evidence="3">DUF8017 domain-containing protein</fullName>
    </recommendedName>
</protein>
<feature type="domain" description="DUF8017" evidence="3">
    <location>
        <begin position="99"/>
        <end position="285"/>
    </location>
</feature>
<keyword evidence="2" id="KW-1133">Transmembrane helix</keyword>
<evidence type="ECO:0000313" key="5">
    <source>
        <dbReference type="Proteomes" id="UP000193484"/>
    </source>
</evidence>
<keyword evidence="5" id="KW-1185">Reference proteome</keyword>
<evidence type="ECO:0000313" key="4">
    <source>
        <dbReference type="EMBL" id="ORU99036.1"/>
    </source>
</evidence>
<evidence type="ECO:0000256" key="1">
    <source>
        <dbReference type="SAM" id="MobiDB-lite"/>
    </source>
</evidence>
<dbReference type="AlphaFoldDB" id="A0A1X1R404"/>
<accession>A0A1X1R404</accession>
<keyword evidence="2" id="KW-0472">Membrane</keyword>
<dbReference type="OrthoDB" id="5180029at2"/>
<feature type="region of interest" description="Disordered" evidence="1">
    <location>
        <begin position="65"/>
        <end position="87"/>
    </location>
</feature>
<reference evidence="4 5" key="1">
    <citation type="submission" date="2016-01" db="EMBL/GenBank/DDBJ databases">
        <title>The new phylogeny of the genus Mycobacterium.</title>
        <authorList>
            <person name="Tarcisio F."/>
            <person name="Conor M."/>
            <person name="Antonella G."/>
            <person name="Elisabetta G."/>
            <person name="Giulia F.S."/>
            <person name="Sara T."/>
            <person name="Anna F."/>
            <person name="Clotilde B."/>
            <person name="Roberto B."/>
            <person name="Veronica D.S."/>
            <person name="Fabio R."/>
            <person name="Monica P."/>
            <person name="Olivier J."/>
            <person name="Enrico T."/>
            <person name="Nicola S."/>
        </authorList>
    </citation>
    <scope>NUCLEOTIDE SEQUENCE [LARGE SCALE GENOMIC DNA]</scope>
    <source>
        <strain evidence="4 5">DSM 44179</strain>
    </source>
</reference>
<proteinExistence type="predicted"/>
<dbReference type="Pfam" id="PF26056">
    <property type="entry name" value="DUF8017"/>
    <property type="match status" value="1"/>
</dbReference>
<keyword evidence="2" id="KW-0812">Transmembrane</keyword>